<comment type="caution">
    <text evidence="2">The sequence shown here is derived from an EMBL/GenBank/DDBJ whole genome shotgun (WGS) entry which is preliminary data.</text>
</comment>
<dbReference type="InterPro" id="IPR017853">
    <property type="entry name" value="GH"/>
</dbReference>
<evidence type="ECO:0000313" key="3">
    <source>
        <dbReference type="Proteomes" id="UP001238163"/>
    </source>
</evidence>
<dbReference type="Pfam" id="PF19773">
    <property type="entry name" value="DUF6259"/>
    <property type="match status" value="1"/>
</dbReference>
<organism evidence="2 3">
    <name type="scientific">Oligosphaera ethanolica</name>
    <dbReference type="NCBI Taxonomy" id="760260"/>
    <lineage>
        <taxon>Bacteria</taxon>
        <taxon>Pseudomonadati</taxon>
        <taxon>Lentisphaerota</taxon>
        <taxon>Oligosphaeria</taxon>
        <taxon>Oligosphaerales</taxon>
        <taxon>Oligosphaeraceae</taxon>
        <taxon>Oligosphaera</taxon>
    </lineage>
</organism>
<dbReference type="SUPFAM" id="SSF49785">
    <property type="entry name" value="Galactose-binding domain-like"/>
    <property type="match status" value="1"/>
</dbReference>
<reference evidence="2" key="1">
    <citation type="submission" date="2023-07" db="EMBL/GenBank/DDBJ databases">
        <title>Genomic Encyclopedia of Type Strains, Phase IV (KMG-IV): sequencing the most valuable type-strain genomes for metagenomic binning, comparative biology and taxonomic classification.</title>
        <authorList>
            <person name="Goeker M."/>
        </authorList>
    </citation>
    <scope>NUCLEOTIDE SEQUENCE</scope>
    <source>
        <strain evidence="2">DSM 24202</strain>
    </source>
</reference>
<protein>
    <recommendedName>
        <fullName evidence="1">DUF6259 domain-containing protein</fullName>
    </recommendedName>
</protein>
<accession>A0AAE3VJC5</accession>
<dbReference type="Proteomes" id="UP001238163">
    <property type="component" value="Unassembled WGS sequence"/>
</dbReference>
<gene>
    <name evidence="2" type="ORF">J3R75_003635</name>
</gene>
<dbReference type="AlphaFoldDB" id="A0AAE3VJC5"/>
<sequence>MARSIISGLIIMLSLTLLAPLWGQGAIREEGDVVIIQNTGNILRLSKTGAGAILSFQDRQSGREYLADGNDTPLFQLLLTRAGDQSGETITLSSNDAARMTVTVLPKDGGQDAVELHYSGFADWPQLAVHCRIAVQAGDALLRWRLRVSGAPTLVLEDSQYPLLLLKDRLGDSRADDMALAGATEGGAFMAPGDWKQGFQRRYIQPGSLAAQFASFHDPAGGVFTATQDAVGYHKTVAIARQNRGVEYSWSHQCFHPLTAPYELPYDVVCTTFRSADPARPCDWRDAADIHKRWAVTQPWCAQTVAARQDIPDWIKRGCIRVQWELRSDGEPDAVCDWLDNKWSKHFPNLPPFMTFLGYERIASWVAPKYTPFYPSDEAFTAMTRRIADMGGHVCLFPSTYQWTLTLRPKPDGSCDWDDRKDFAAIGEKHAIKDRQGNVMLKKPSWLYGGQTAALCRGDAWTREFFRAAVNDMAARGVDVVQLDQVVGGAWPSDGRTACFSPDHGHAPGFGRWDVDAFHEQMALLRARANAKYPRMVFSMESPQELFAQEFGLYDYRHARSVFIINQWEQYPRQHAAIFPYLYHEYMPVFQIPPHSEPVGLILAQAVVSGEMPSCKQHQMEFPGEPLVKNGDFDVPSMPPANWRIWRSQPYGPAIVDYDSATPGQGAAALRVVGTDDSEDVHVYQVLALAEAHLAVGGKYRLRFMMKSDALSGTGAVSLSAMSDSNWQFWKELDAWHTNALSSQGWQSYEQPFTIPADTKAMRITLRLKGKGSITFDQIVLDELHADGSYAELTRPGNAVFTIMSQWAALATAGAGKYFMQGKLLHPPPLTTARFEHQMTSGKAAKLNGQLYTMMKDASKLVDSASCTIDIVSGESTWQQHSMDITITAGAVEFHVPISLRQKGEMLLDDFKLTEIGGNGDNLLPNPGFEDWADPTQAPASWQHIAEYQGRVFKGTFHREEKDVRSGNYAIRLASAANDDLAHLKQVLPIDGSMLAVGKSYRLSFWVKMRNLARWLPIEVKHDFPAILHNAFQAPDGDSAVLMINISDVAQSGTLHWQGQESTHTLKPWELKLVETK</sequence>
<feature type="domain" description="DUF6259" evidence="1">
    <location>
        <begin position="262"/>
        <end position="588"/>
    </location>
</feature>
<dbReference type="InterPro" id="IPR046226">
    <property type="entry name" value="DUF6259"/>
</dbReference>
<evidence type="ECO:0000313" key="2">
    <source>
        <dbReference type="EMBL" id="MDQ0291528.1"/>
    </source>
</evidence>
<dbReference type="SUPFAM" id="SSF51445">
    <property type="entry name" value="(Trans)glycosidases"/>
    <property type="match status" value="1"/>
</dbReference>
<proteinExistence type="predicted"/>
<dbReference type="InterPro" id="IPR008979">
    <property type="entry name" value="Galactose-bd-like_sf"/>
</dbReference>
<dbReference type="RefSeq" id="WP_307264440.1">
    <property type="nucleotide sequence ID" value="NZ_JAUSVL010000001.1"/>
</dbReference>
<keyword evidence="3" id="KW-1185">Reference proteome</keyword>
<dbReference type="Gene3D" id="2.60.120.260">
    <property type="entry name" value="Galactose-binding domain-like"/>
    <property type="match status" value="2"/>
</dbReference>
<name>A0AAE3VJC5_9BACT</name>
<evidence type="ECO:0000259" key="1">
    <source>
        <dbReference type="Pfam" id="PF19773"/>
    </source>
</evidence>
<dbReference type="EMBL" id="JAUSVL010000001">
    <property type="protein sequence ID" value="MDQ0291528.1"/>
    <property type="molecule type" value="Genomic_DNA"/>
</dbReference>